<comment type="similarity">
    <text evidence="2 5">Belongs to the ELP1/IKA1 family.</text>
</comment>
<dbReference type="InterPro" id="IPR056169">
    <property type="entry name" value="HB_ELP1"/>
</dbReference>
<keyword evidence="13" id="KW-1185">Reference proteome</keyword>
<dbReference type="PANTHER" id="PTHR12747:SF0">
    <property type="entry name" value="ELONGATOR COMPLEX PROTEIN 1"/>
    <property type="match status" value="1"/>
</dbReference>
<evidence type="ECO:0000259" key="9">
    <source>
        <dbReference type="Pfam" id="PF23878"/>
    </source>
</evidence>
<evidence type="ECO:0000256" key="3">
    <source>
        <dbReference type="ARBA" id="ARBA00022490"/>
    </source>
</evidence>
<evidence type="ECO:0000313" key="12">
    <source>
        <dbReference type="EMBL" id="KAL2911621.1"/>
    </source>
</evidence>
<dbReference type="Pfam" id="PF23936">
    <property type="entry name" value="HB_ELP1"/>
    <property type="match status" value="1"/>
</dbReference>
<dbReference type="InterPro" id="IPR056164">
    <property type="entry name" value="Beta-prop_ELP1_1st"/>
</dbReference>
<dbReference type="SUPFAM" id="SSF82171">
    <property type="entry name" value="DPP6 N-terminal domain-like"/>
    <property type="match status" value="1"/>
</dbReference>
<dbReference type="PANTHER" id="PTHR12747">
    <property type="entry name" value="ELONGATOR COMPLEX PROTEIN 1"/>
    <property type="match status" value="1"/>
</dbReference>
<protein>
    <recommendedName>
        <fullName evidence="5">Elongator complex protein 1</fullName>
    </recommendedName>
</protein>
<feature type="domain" description="ELP1 TPR" evidence="9">
    <location>
        <begin position="874"/>
        <end position="1035"/>
    </location>
</feature>
<dbReference type="EMBL" id="JADGIZ020000095">
    <property type="protein sequence ID" value="KAL2911621.1"/>
    <property type="molecule type" value="Genomic_DNA"/>
</dbReference>
<feature type="domain" description="ELP1 first N-terminal beta-propeller" evidence="7">
    <location>
        <begin position="1"/>
        <end position="174"/>
    </location>
</feature>
<evidence type="ECO:0000259" key="10">
    <source>
        <dbReference type="Pfam" id="PF23925"/>
    </source>
</evidence>
<dbReference type="InterPro" id="IPR056165">
    <property type="entry name" value="Beta-prop_ELP1_2nd"/>
</dbReference>
<dbReference type="PIRSF" id="PIRSF017233">
    <property type="entry name" value="IKAP"/>
    <property type="match status" value="1"/>
</dbReference>
<evidence type="ECO:0000256" key="2">
    <source>
        <dbReference type="ARBA" id="ARBA00006086"/>
    </source>
</evidence>
<feature type="region of interest" description="Disordered" evidence="6">
    <location>
        <begin position="1220"/>
        <end position="1250"/>
    </location>
</feature>
<dbReference type="InterPro" id="IPR006849">
    <property type="entry name" value="Elp1"/>
</dbReference>
<feature type="domain" description="ELP1 three-helical bundle" evidence="11">
    <location>
        <begin position="1050"/>
        <end position="1205"/>
    </location>
</feature>
<evidence type="ECO:0000256" key="1">
    <source>
        <dbReference type="ARBA" id="ARBA00005043"/>
    </source>
</evidence>
<evidence type="ECO:0000313" key="13">
    <source>
        <dbReference type="Proteomes" id="UP001527925"/>
    </source>
</evidence>
<comment type="subcellular location">
    <subcellularLocation>
        <location evidence="5">Cytoplasm</location>
    </subcellularLocation>
    <subcellularLocation>
        <location evidence="5">Nucleus</location>
    </subcellularLocation>
</comment>
<evidence type="ECO:0000259" key="8">
    <source>
        <dbReference type="Pfam" id="PF23797"/>
    </source>
</evidence>
<dbReference type="Pfam" id="PF23797">
    <property type="entry name" value="Beta-prop_ELP1_2nd"/>
    <property type="match status" value="1"/>
</dbReference>
<organism evidence="12 13">
    <name type="scientific">Polyrhizophydium stewartii</name>
    <dbReference type="NCBI Taxonomy" id="2732419"/>
    <lineage>
        <taxon>Eukaryota</taxon>
        <taxon>Fungi</taxon>
        <taxon>Fungi incertae sedis</taxon>
        <taxon>Chytridiomycota</taxon>
        <taxon>Chytridiomycota incertae sedis</taxon>
        <taxon>Chytridiomycetes</taxon>
        <taxon>Rhizophydiales</taxon>
        <taxon>Rhizophydiales incertae sedis</taxon>
        <taxon>Polyrhizophydium</taxon>
    </lineage>
</organism>
<dbReference type="Pfam" id="PF04762">
    <property type="entry name" value="Beta-prop_ELP1_1st"/>
    <property type="match status" value="2"/>
</dbReference>
<dbReference type="InterPro" id="IPR056167">
    <property type="entry name" value="A-sol_ELP1"/>
</dbReference>
<accession>A0ABR4MWI3</accession>
<comment type="function">
    <text evidence="5">Component of the elongator complex which is required for multiple tRNA modifications, including mcm5U (5-methoxycarbonylmethyl uridine), mcm5s2U (5-methoxycarbonylmethyl-2-thiouridine), and ncm5U (5-carbamoylmethyl uridine). The elongator complex catalyzes formation of carboxymethyluridine in the wobble base at position 34 in tRNAs.</text>
</comment>
<dbReference type="InterPro" id="IPR056166">
    <property type="entry name" value="TPR_ELP1"/>
</dbReference>
<comment type="pathway">
    <text evidence="1">tRNA modification; 5-methoxycarbonylmethyl-2-thiouridine-tRNA biosynthesis.</text>
</comment>
<feature type="domain" description="ELP1 N-terminal second beta-propeller" evidence="8">
    <location>
        <begin position="374"/>
        <end position="648"/>
    </location>
</feature>
<keyword evidence="5" id="KW-0539">Nucleus</keyword>
<gene>
    <name evidence="12" type="primary">ELP1</name>
    <name evidence="12" type="ORF">HK105_208885</name>
</gene>
<keyword evidence="4" id="KW-0819">tRNA processing</keyword>
<dbReference type="Proteomes" id="UP001527925">
    <property type="component" value="Unassembled WGS sequence"/>
</dbReference>
<evidence type="ECO:0000256" key="5">
    <source>
        <dbReference type="PIRNR" id="PIRNR017233"/>
    </source>
</evidence>
<evidence type="ECO:0000256" key="4">
    <source>
        <dbReference type="ARBA" id="ARBA00022694"/>
    </source>
</evidence>
<evidence type="ECO:0000259" key="7">
    <source>
        <dbReference type="Pfam" id="PF04762"/>
    </source>
</evidence>
<feature type="domain" description="ELP1 alpha-solenoid" evidence="10">
    <location>
        <begin position="672"/>
        <end position="867"/>
    </location>
</feature>
<name>A0ABR4MWI3_9FUNG</name>
<reference evidence="12 13" key="1">
    <citation type="submission" date="2023-09" db="EMBL/GenBank/DDBJ databases">
        <title>Pangenome analysis of Batrachochytrium dendrobatidis and related Chytrids.</title>
        <authorList>
            <person name="Yacoub M.N."/>
            <person name="Stajich J.E."/>
            <person name="James T.Y."/>
        </authorList>
    </citation>
    <scope>NUCLEOTIDE SEQUENCE [LARGE SCALE GENOMIC DNA]</scope>
    <source>
        <strain evidence="12 13">JEL0888</strain>
    </source>
</reference>
<keyword evidence="3 5" id="KW-0963">Cytoplasm</keyword>
<evidence type="ECO:0000259" key="11">
    <source>
        <dbReference type="Pfam" id="PF23936"/>
    </source>
</evidence>
<dbReference type="Pfam" id="PF23925">
    <property type="entry name" value="A-sol_ELP1"/>
    <property type="match status" value="1"/>
</dbReference>
<feature type="compositionally biased region" description="Low complexity" evidence="6">
    <location>
        <begin position="1220"/>
        <end position="1237"/>
    </location>
</feature>
<sequence>MRSLVVLTEQAAALAPLEPQASQIPAACITVDTDSNHVYAAVAESPSSTTVFRIVEALNGVLDVAEVVSLPDGDLLPAVPDASIEVAGMQFQPESQSLCIAMRSGEILVARFDGPEGSAPVLESVGIIDSGIRTMAWSPDLELVLFVTGVGTILEMTKEFDVIAEVPISVDDKGEAMRTIRVYNREAVLQNTSEYVAQLEHPLSWRPSGNLIAATQRLPHRHDVVFFERNGLRHGEFTLRNAADIVVDLHWNADSSMLAVRLARTQGSAADAAQVPWIIQIWTCNNYYWYLKQELRTNAPGDSFATLLWDPETPGRLHTVSAGARRAQSLAWPTSGLSDHRVRLAAGEYSRFQFATDVLTSTSLSPNNAGVVAVVDGTGLLLTPFRTRNVPPPMSFARAEFPAPVKFVAFSAKESVNAAAVLLADNSIVFLDKIDRSSAEIEHMGVLQLPTRSGIARQIAWFDETTILALEHSAEHGNDRVVVYSLSLSEKTFTVTKTTEIPHADRRAKFIRLHHNVALGVAALQTSTGKVFEISRHEGEWFCTQRHTFPNVSPWMASVRVGATPDTKELVWLGMSERNKLFANDQTLLVDCTSFFVHNEFLVVTTLSHTARFLPLSVAMHEFHFAENSSATGLDEQIRRVERGSQIVLAVPSSVTLVLQMPRGNLETVCPRAFVLATVRHAIDRLDYKSAFMTCRKHRIDMNILVDHDAAKFVNHVRDFVRQIDDTDHFNLFISSLRDEDVTATMYQTREPSLSRKDVSGKVNELCDLMVKVLDEAGTDKFIQSILTSYARKKPPNLEGAMRRIYSIKETRSSDAAESALKYLIFLADVDKLYDVALGMYDFPLVLMVAQHSQKDPRDYLPFLSELQKLPKFYQRFRIDDHLGRRESALENLSQAGAAHFDEAVQYMRRHQLYKKAMTLYEQDTEHHQTILLEFADFHASNNAYDEAALLYEMAGSLERALEAYTLAGSWQEATTLAVALNKSGEEQESMAESLIEILLERRDYAAVSRLCLDVLKNPERAVEALADGSQWRDAVLVATMHNLAHLKQATIKPALMRVATHTLEEIKEMAVTFDKQRSRLREVREEKKKKQELAAAGGVPDDRLDDIDLFSDTASMATTRVTGTATASRASTAASTRTGAAGKDAAFEDEYLITMLHKAVTRSRALGADMPGMLRALMQFGETLLAREVQMQFKRALEVIRAGYGEIFEPPASASTAVSEPAAAAPLQSAGGAEGAAADEAEAAQSRPAAVLEKPAMLTDKWWTDSLEI</sequence>
<feature type="domain" description="ELP1 first N-terminal beta-propeller" evidence="7">
    <location>
        <begin position="176"/>
        <end position="312"/>
    </location>
</feature>
<dbReference type="Pfam" id="PF23878">
    <property type="entry name" value="TPR_ELP1"/>
    <property type="match status" value="1"/>
</dbReference>
<proteinExistence type="inferred from homology"/>
<comment type="caution">
    <text evidence="12">The sequence shown here is derived from an EMBL/GenBank/DDBJ whole genome shotgun (WGS) entry which is preliminary data.</text>
</comment>
<evidence type="ECO:0000256" key="6">
    <source>
        <dbReference type="SAM" id="MobiDB-lite"/>
    </source>
</evidence>